<feature type="signal peptide" evidence="1">
    <location>
        <begin position="1"/>
        <end position="28"/>
    </location>
</feature>
<dbReference type="PANTHER" id="PTHR32448">
    <property type="entry name" value="OS08G0158400 PROTEIN"/>
    <property type="match status" value="1"/>
</dbReference>
<dbReference type="EMBL" id="GISG01167917">
    <property type="protein sequence ID" value="MBA4651023.1"/>
    <property type="molecule type" value="Transcribed_RNA"/>
</dbReference>
<organism evidence="2">
    <name type="scientific">Opuntia streptacantha</name>
    <name type="common">Prickly pear cactus</name>
    <name type="synonym">Opuntia cardona</name>
    <dbReference type="NCBI Taxonomy" id="393608"/>
    <lineage>
        <taxon>Eukaryota</taxon>
        <taxon>Viridiplantae</taxon>
        <taxon>Streptophyta</taxon>
        <taxon>Embryophyta</taxon>
        <taxon>Tracheophyta</taxon>
        <taxon>Spermatophyta</taxon>
        <taxon>Magnoliopsida</taxon>
        <taxon>eudicotyledons</taxon>
        <taxon>Gunneridae</taxon>
        <taxon>Pentapetalae</taxon>
        <taxon>Caryophyllales</taxon>
        <taxon>Cactineae</taxon>
        <taxon>Cactaceae</taxon>
        <taxon>Opuntioideae</taxon>
        <taxon>Opuntia</taxon>
    </lineage>
</organism>
<keyword evidence="1" id="KW-0732">Signal</keyword>
<dbReference type="Gene3D" id="3.30.43.10">
    <property type="entry name" value="Uridine Diphospho-n-acetylenolpyruvylglucosamine Reductase, domain 2"/>
    <property type="match status" value="1"/>
</dbReference>
<sequence length="135" mass="14777">MKVFNSSLFSSMFFLLFLIIPNIVQVSGSAIDNFLQCLPRYSNPSYPILSSVLYTREKTHLVSSLQFYVGRSRFNTTSSHSSASKPLGTIVAALDVNYVQATLICARASGLQLKTVKGFDGLSYASDVPLVILDV</sequence>
<name>A0A7C9DT39_OPUST</name>
<evidence type="ECO:0000313" key="2">
    <source>
        <dbReference type="EMBL" id="MBA4651021.1"/>
    </source>
</evidence>
<dbReference type="EMBL" id="GISG01167915">
    <property type="protein sequence ID" value="MBA4651021.1"/>
    <property type="molecule type" value="Transcribed_RNA"/>
</dbReference>
<reference evidence="2" key="1">
    <citation type="journal article" date="2013" name="J. Plant Res.">
        <title>Effect of fungi and light on seed germination of three Opuntia species from semiarid lands of central Mexico.</title>
        <authorList>
            <person name="Delgado-Sanchez P."/>
            <person name="Jimenez-Bremont J.F."/>
            <person name="Guerrero-Gonzalez Mde L."/>
            <person name="Flores J."/>
        </authorList>
    </citation>
    <scope>NUCLEOTIDE SEQUENCE</scope>
    <source>
        <tissue evidence="2">Cladode</tissue>
    </source>
</reference>
<dbReference type="InterPro" id="IPR016167">
    <property type="entry name" value="FAD-bd_PCMH_sub1"/>
</dbReference>
<protein>
    <submittedName>
        <fullName evidence="2">Uncharacterized protein</fullName>
    </submittedName>
</protein>
<dbReference type="AlphaFoldDB" id="A0A7C9DT39"/>
<evidence type="ECO:0000256" key="1">
    <source>
        <dbReference type="SAM" id="SignalP"/>
    </source>
</evidence>
<reference evidence="2" key="2">
    <citation type="submission" date="2020-07" db="EMBL/GenBank/DDBJ databases">
        <authorList>
            <person name="Vera ALvarez R."/>
            <person name="Arias-Moreno D.M."/>
            <person name="Jimenez-Jacinto V."/>
            <person name="Jimenez-Bremont J.F."/>
            <person name="Swaminathan K."/>
            <person name="Moose S.P."/>
            <person name="Guerrero-Gonzalez M.L."/>
            <person name="Marino-Ramirez L."/>
            <person name="Landsman D."/>
            <person name="Rodriguez-Kessler M."/>
            <person name="Delgado-Sanchez P."/>
        </authorList>
    </citation>
    <scope>NUCLEOTIDE SEQUENCE</scope>
    <source>
        <tissue evidence="2">Cladode</tissue>
    </source>
</reference>
<feature type="chain" id="PRO_5036201257" evidence="1">
    <location>
        <begin position="29"/>
        <end position="135"/>
    </location>
</feature>
<proteinExistence type="predicted"/>
<accession>A0A7C9DT39</accession>